<protein>
    <submittedName>
        <fullName evidence="1">Uncharacterized protein</fullName>
    </submittedName>
</protein>
<dbReference type="Gramene" id="Kaladp0079s0170.1.v1.1">
    <property type="protein sequence ID" value="Kaladp0079s0170.1.v1.1"/>
    <property type="gene ID" value="Kaladp0079s0170.v1.1"/>
</dbReference>
<sequence>MVSNCRECNDQVTFTQQIKFTETIRQKSIESESKASHNQRRIVFFWNWVGVKLLYVGGLMKGQVSWVVEMRAKAQPTFYNHRLKLICHCE</sequence>
<dbReference type="EnsemblPlants" id="Kaladp0079s0170.1.v1.1">
    <property type="protein sequence ID" value="Kaladp0079s0170.1.v1.1"/>
    <property type="gene ID" value="Kaladp0079s0170.v1.1"/>
</dbReference>
<keyword evidence="2" id="KW-1185">Reference proteome</keyword>
<evidence type="ECO:0000313" key="2">
    <source>
        <dbReference type="Proteomes" id="UP000594263"/>
    </source>
</evidence>
<reference evidence="1" key="1">
    <citation type="submission" date="2021-01" db="UniProtKB">
        <authorList>
            <consortium name="EnsemblPlants"/>
        </authorList>
    </citation>
    <scope>IDENTIFICATION</scope>
</reference>
<proteinExistence type="predicted"/>
<evidence type="ECO:0000313" key="1">
    <source>
        <dbReference type="EnsemblPlants" id="Kaladp0079s0170.1.v1.1"/>
    </source>
</evidence>
<dbReference type="AlphaFoldDB" id="A0A7N0UP72"/>
<organism evidence="1 2">
    <name type="scientific">Kalanchoe fedtschenkoi</name>
    <name type="common">Lavender scallops</name>
    <name type="synonym">South American air plant</name>
    <dbReference type="NCBI Taxonomy" id="63787"/>
    <lineage>
        <taxon>Eukaryota</taxon>
        <taxon>Viridiplantae</taxon>
        <taxon>Streptophyta</taxon>
        <taxon>Embryophyta</taxon>
        <taxon>Tracheophyta</taxon>
        <taxon>Spermatophyta</taxon>
        <taxon>Magnoliopsida</taxon>
        <taxon>eudicotyledons</taxon>
        <taxon>Gunneridae</taxon>
        <taxon>Pentapetalae</taxon>
        <taxon>Saxifragales</taxon>
        <taxon>Crassulaceae</taxon>
        <taxon>Kalanchoe</taxon>
    </lineage>
</organism>
<name>A0A7N0UP72_KALFE</name>
<dbReference type="Proteomes" id="UP000594263">
    <property type="component" value="Unplaced"/>
</dbReference>
<accession>A0A7N0UP72</accession>